<gene>
    <name evidence="1" type="ORF">TTHERM_000257251</name>
</gene>
<dbReference type="RefSeq" id="XP_012653869.1">
    <property type="nucleotide sequence ID" value="XM_012798415.1"/>
</dbReference>
<protein>
    <submittedName>
        <fullName evidence="1">Uncharacterized protein</fullName>
    </submittedName>
</protein>
<keyword evidence="2" id="KW-1185">Reference proteome</keyword>
<dbReference type="GeneID" id="24438067"/>
<dbReference type="AlphaFoldDB" id="W7XIV6"/>
<dbReference type="InParanoid" id="W7XIV6"/>
<proteinExistence type="predicted"/>
<evidence type="ECO:0000313" key="2">
    <source>
        <dbReference type="Proteomes" id="UP000009168"/>
    </source>
</evidence>
<sequence>MFNKLEAIFIQTVIIQFLLLIKQTKRNPNKKQAIQQDRNKQSSFYQSLLLFLKIEIKILCNGLEVIKVKLQIKAYDQPRRNELIRNPLGDVYKHKILIKRERAVNTIENLQDYLNENKSIINPIMNWGSISKQIIYKLKYKLLLLIPLIIFPYEEMQSSIFLYDKFKSIEDKIEPIRILLSCLILQYQISCQIYYSSQGIQISLFSLPGNLILEIYSIIYLYLRFDGKFNLLRYLFSTKTLIKKQFQSKLLKNQANYIVH</sequence>
<reference evidence="2" key="1">
    <citation type="journal article" date="2006" name="PLoS Biol.">
        <title>Macronuclear genome sequence of the ciliate Tetrahymena thermophila, a model eukaryote.</title>
        <authorList>
            <person name="Eisen J.A."/>
            <person name="Coyne R.S."/>
            <person name="Wu M."/>
            <person name="Wu D."/>
            <person name="Thiagarajan M."/>
            <person name="Wortman J.R."/>
            <person name="Badger J.H."/>
            <person name="Ren Q."/>
            <person name="Amedeo P."/>
            <person name="Jones K.M."/>
            <person name="Tallon L.J."/>
            <person name="Delcher A.L."/>
            <person name="Salzberg S.L."/>
            <person name="Silva J.C."/>
            <person name="Haas B.J."/>
            <person name="Majoros W.H."/>
            <person name="Farzad M."/>
            <person name="Carlton J.M."/>
            <person name="Smith R.K. Jr."/>
            <person name="Garg J."/>
            <person name="Pearlman R.E."/>
            <person name="Karrer K.M."/>
            <person name="Sun L."/>
            <person name="Manning G."/>
            <person name="Elde N.C."/>
            <person name="Turkewitz A.P."/>
            <person name="Asai D.J."/>
            <person name="Wilkes D.E."/>
            <person name="Wang Y."/>
            <person name="Cai H."/>
            <person name="Collins K."/>
            <person name="Stewart B.A."/>
            <person name="Lee S.R."/>
            <person name="Wilamowska K."/>
            <person name="Weinberg Z."/>
            <person name="Ruzzo W.L."/>
            <person name="Wloga D."/>
            <person name="Gaertig J."/>
            <person name="Frankel J."/>
            <person name="Tsao C.-C."/>
            <person name="Gorovsky M.A."/>
            <person name="Keeling P.J."/>
            <person name="Waller R.F."/>
            <person name="Patron N.J."/>
            <person name="Cherry J.M."/>
            <person name="Stover N.A."/>
            <person name="Krieger C.J."/>
            <person name="del Toro C."/>
            <person name="Ryder H.F."/>
            <person name="Williamson S.C."/>
            <person name="Barbeau R.A."/>
            <person name="Hamilton E.P."/>
            <person name="Orias E."/>
        </authorList>
    </citation>
    <scope>NUCLEOTIDE SEQUENCE [LARGE SCALE GENOMIC DNA]</scope>
    <source>
        <strain evidence="2">SB210</strain>
    </source>
</reference>
<dbReference type="EMBL" id="GG662647">
    <property type="protein sequence ID" value="EWS73639.1"/>
    <property type="molecule type" value="Genomic_DNA"/>
</dbReference>
<accession>W7XIV6</accession>
<name>W7XIV6_TETTS</name>
<organism evidence="1 2">
    <name type="scientific">Tetrahymena thermophila (strain SB210)</name>
    <dbReference type="NCBI Taxonomy" id="312017"/>
    <lineage>
        <taxon>Eukaryota</taxon>
        <taxon>Sar</taxon>
        <taxon>Alveolata</taxon>
        <taxon>Ciliophora</taxon>
        <taxon>Intramacronucleata</taxon>
        <taxon>Oligohymenophorea</taxon>
        <taxon>Hymenostomatida</taxon>
        <taxon>Tetrahymenina</taxon>
        <taxon>Tetrahymenidae</taxon>
        <taxon>Tetrahymena</taxon>
    </lineage>
</organism>
<dbReference type="KEGG" id="tet:TTHERM_000257251"/>
<evidence type="ECO:0000313" key="1">
    <source>
        <dbReference type="EMBL" id="EWS73639.1"/>
    </source>
</evidence>
<dbReference type="Proteomes" id="UP000009168">
    <property type="component" value="Unassembled WGS sequence"/>
</dbReference>